<feature type="domain" description="4Fe-4S ferredoxin-type" evidence="5">
    <location>
        <begin position="73"/>
        <end position="102"/>
    </location>
</feature>
<dbReference type="OMA" id="ENAPCAH"/>
<dbReference type="PANTHER" id="PTHR42859">
    <property type="entry name" value="OXIDOREDUCTASE"/>
    <property type="match status" value="1"/>
</dbReference>
<evidence type="ECO:0000313" key="6">
    <source>
        <dbReference type="EMBL" id="QLM99504.1"/>
    </source>
</evidence>
<protein>
    <submittedName>
        <fullName evidence="6">4Fe-4S dicluster domain-containing protein</fullName>
    </submittedName>
</protein>
<evidence type="ECO:0000256" key="1">
    <source>
        <dbReference type="ARBA" id="ARBA00022485"/>
    </source>
</evidence>
<dbReference type="GO" id="GO:0046872">
    <property type="term" value="F:metal ion binding"/>
    <property type="evidence" value="ECO:0007669"/>
    <property type="project" value="UniProtKB-KW"/>
</dbReference>
<dbReference type="InterPro" id="IPR017900">
    <property type="entry name" value="4Fe4S_Fe_S_CS"/>
</dbReference>
<dbReference type="GeneID" id="75058246"/>
<dbReference type="EMBL" id="CP055675">
    <property type="protein sequence ID" value="QLM99504.1"/>
    <property type="molecule type" value="Genomic_DNA"/>
</dbReference>
<dbReference type="InterPro" id="IPR050294">
    <property type="entry name" value="RnfB_subfamily"/>
</dbReference>
<proteinExistence type="predicted"/>
<gene>
    <name evidence="6" type="ORF">HVY52_06685</name>
</gene>
<keyword evidence="2" id="KW-0479">Metal-binding</keyword>
<dbReference type="CDD" id="cd10554">
    <property type="entry name" value="HycB_like"/>
    <property type="match status" value="1"/>
</dbReference>
<evidence type="ECO:0000259" key="5">
    <source>
        <dbReference type="PROSITE" id="PS51379"/>
    </source>
</evidence>
<organism evidence="6 7">
    <name type="scientific">Escherichia fergusonii</name>
    <dbReference type="NCBI Taxonomy" id="564"/>
    <lineage>
        <taxon>Bacteria</taxon>
        <taxon>Pseudomonadati</taxon>
        <taxon>Pseudomonadota</taxon>
        <taxon>Gammaproteobacteria</taxon>
        <taxon>Enterobacterales</taxon>
        <taxon>Enterobacteriaceae</taxon>
        <taxon>Escherichia</taxon>
    </lineage>
</organism>
<dbReference type="PROSITE" id="PS51379">
    <property type="entry name" value="4FE4S_FER_2"/>
    <property type="match status" value="2"/>
</dbReference>
<evidence type="ECO:0000256" key="4">
    <source>
        <dbReference type="ARBA" id="ARBA00023014"/>
    </source>
</evidence>
<reference evidence="6 7" key="1">
    <citation type="submission" date="2020-06" db="EMBL/GenBank/DDBJ databases">
        <title>REHAB project genomes.</title>
        <authorList>
            <person name="Shaw L.P."/>
        </authorList>
    </citation>
    <scope>NUCLEOTIDE SEQUENCE [LARGE SCALE GENOMIC DNA]</scope>
    <source>
        <strain evidence="6 7">RHB28-C13</strain>
    </source>
</reference>
<dbReference type="SUPFAM" id="SSF54862">
    <property type="entry name" value="4Fe-4S ferredoxins"/>
    <property type="match status" value="1"/>
</dbReference>
<evidence type="ECO:0000313" key="7">
    <source>
        <dbReference type="Proteomes" id="UP000510927"/>
    </source>
</evidence>
<keyword evidence="1" id="KW-0004">4Fe-4S</keyword>
<dbReference type="RefSeq" id="WP_001079200.1">
    <property type="nucleotide sequence ID" value="NZ_AP027926.1"/>
</dbReference>
<dbReference type="PROSITE" id="PS00198">
    <property type="entry name" value="4FE4S_FER_1"/>
    <property type="match status" value="1"/>
</dbReference>
<evidence type="ECO:0000256" key="2">
    <source>
        <dbReference type="ARBA" id="ARBA00022723"/>
    </source>
</evidence>
<dbReference type="Gene3D" id="3.30.70.20">
    <property type="match status" value="2"/>
</dbReference>
<accession>A0A7K4HYR7</accession>
<name>A0A7K4HYR7_ESCFE</name>
<dbReference type="Proteomes" id="UP000510927">
    <property type="component" value="Chromosome"/>
</dbReference>
<sequence>MNRFVMADPQWCTGCKTCLAACSDVHKKQGLQQHPRLALVCTPEQTAPVQCHHCEDAPCQQVCPVNAISRHDDAIQLNETLCIGCKLCALVCPFGAITAAGSGPVDAPALYQHQAEEPLNDIPESSPTLHPLLRWQVGVQAVAVKCDLCYFLPEGPACIRACATNALQLVTDKVLHQQMKQKQHLAATCLADTGLDSFSSTSEQG</sequence>
<keyword evidence="3" id="KW-0408">Iron</keyword>
<feature type="domain" description="4Fe-4S ferredoxin-type" evidence="5">
    <location>
        <begin position="3"/>
        <end position="31"/>
    </location>
</feature>
<keyword evidence="4" id="KW-0411">Iron-sulfur</keyword>
<dbReference type="AlphaFoldDB" id="A0A7K4HYR7"/>
<dbReference type="PANTHER" id="PTHR42859:SF16">
    <property type="entry name" value="FORMATE HYDROGENLYASE SUBUNIT 2-RELATED"/>
    <property type="match status" value="1"/>
</dbReference>
<dbReference type="GO" id="GO:0051539">
    <property type="term" value="F:4 iron, 4 sulfur cluster binding"/>
    <property type="evidence" value="ECO:0007669"/>
    <property type="project" value="UniProtKB-KW"/>
</dbReference>
<dbReference type="Pfam" id="PF00037">
    <property type="entry name" value="Fer4"/>
    <property type="match status" value="1"/>
</dbReference>
<dbReference type="InterPro" id="IPR017896">
    <property type="entry name" value="4Fe4S_Fe-S-bd"/>
</dbReference>
<evidence type="ECO:0000256" key="3">
    <source>
        <dbReference type="ARBA" id="ARBA00023004"/>
    </source>
</evidence>